<evidence type="ECO:0000313" key="9">
    <source>
        <dbReference type="EMBL" id="CAB4779909.1"/>
    </source>
</evidence>
<evidence type="ECO:0000256" key="4">
    <source>
        <dbReference type="ARBA" id="ARBA00022801"/>
    </source>
</evidence>
<feature type="domain" description="Nudix hydrolase" evidence="7">
    <location>
        <begin position="13"/>
        <end position="195"/>
    </location>
</feature>
<comment type="cofactor">
    <cofactor evidence="2">
        <name>Mg(2+)</name>
        <dbReference type="ChEBI" id="CHEBI:18420"/>
    </cofactor>
</comment>
<evidence type="ECO:0000256" key="5">
    <source>
        <dbReference type="ARBA" id="ARBA00022842"/>
    </source>
</evidence>
<keyword evidence="5" id="KW-0460">Magnesium</keyword>
<dbReference type="CDD" id="cd18870">
    <property type="entry name" value="NUDIX_AcylCoAdiphos_Nudt19"/>
    <property type="match status" value="1"/>
</dbReference>
<evidence type="ECO:0000256" key="2">
    <source>
        <dbReference type="ARBA" id="ARBA00001946"/>
    </source>
</evidence>
<dbReference type="PANTHER" id="PTHR12318:SF0">
    <property type="entry name" value="ACYL-COENZYME A DIPHOSPHATASE NUDT19"/>
    <property type="match status" value="1"/>
</dbReference>
<evidence type="ECO:0000313" key="12">
    <source>
        <dbReference type="EMBL" id="CAB5037236.1"/>
    </source>
</evidence>
<dbReference type="Gene3D" id="3.90.79.10">
    <property type="entry name" value="Nucleoside Triphosphate Pyrophosphohydrolase"/>
    <property type="match status" value="1"/>
</dbReference>
<evidence type="ECO:0000256" key="1">
    <source>
        <dbReference type="ARBA" id="ARBA00001936"/>
    </source>
</evidence>
<dbReference type="PANTHER" id="PTHR12318">
    <property type="entry name" value="TESTOSTERONE-REGULATED PROTEIN RP2"/>
    <property type="match status" value="1"/>
</dbReference>
<evidence type="ECO:0000256" key="6">
    <source>
        <dbReference type="ARBA" id="ARBA00023211"/>
    </source>
</evidence>
<reference evidence="9" key="1">
    <citation type="submission" date="2020-05" db="EMBL/GenBank/DDBJ databases">
        <authorList>
            <person name="Chiriac C."/>
            <person name="Salcher M."/>
            <person name="Ghai R."/>
            <person name="Kavagutti S V."/>
        </authorList>
    </citation>
    <scope>NUCLEOTIDE SEQUENCE</scope>
</reference>
<dbReference type="InterPro" id="IPR015797">
    <property type="entry name" value="NUDIX_hydrolase-like_dom_sf"/>
</dbReference>
<evidence type="ECO:0000313" key="8">
    <source>
        <dbReference type="EMBL" id="CAB4736673.1"/>
    </source>
</evidence>
<comment type="cofactor">
    <cofactor evidence="1">
        <name>Mn(2+)</name>
        <dbReference type="ChEBI" id="CHEBI:29035"/>
    </cofactor>
</comment>
<keyword evidence="3" id="KW-0479">Metal-binding</keyword>
<keyword evidence="6" id="KW-0464">Manganese</keyword>
<keyword evidence="4" id="KW-0378">Hydrolase</keyword>
<dbReference type="EMBL" id="CAFBPS010000197">
    <property type="protein sequence ID" value="CAB5037236.1"/>
    <property type="molecule type" value="Genomic_DNA"/>
</dbReference>
<gene>
    <name evidence="8" type="ORF">UFOPK2658_02032</name>
    <name evidence="9" type="ORF">UFOPK2880_01370</name>
    <name evidence="10" type="ORF">UFOPK3004_01117</name>
    <name evidence="11" type="ORF">UFOPK3304_01400</name>
    <name evidence="12" type="ORF">UFOPK4134_01727</name>
</gene>
<evidence type="ECO:0000256" key="3">
    <source>
        <dbReference type="ARBA" id="ARBA00022723"/>
    </source>
</evidence>
<dbReference type="Pfam" id="PF00293">
    <property type="entry name" value="NUDIX"/>
    <property type="match status" value="1"/>
</dbReference>
<name>A0A6J6W7V7_9ZZZZ</name>
<sequence length="251" mass="27839">MSQNTEFDPASVAIKPAATVMLLRETSELGVEVFMMRRTTKAAFAGGMYVFPGGAVDAEDSSYEIAAIRECFEEAGVLLARITTGATVRFDDPVSHDRFTTYRHAVHAGERSMTSVLSAEDLVAQSDELLWVAHWVTPFGEVRRFDTRFFVVAMPDDQTPLHDDKETVDSLWVTPLDALNRAQVGELLMLPPTIANLEFLATYSSVDEIIEAARKIGTPTKLLPKVKWRDDGRIEALLMPGDVGYNDLPDR</sequence>
<evidence type="ECO:0000313" key="11">
    <source>
        <dbReference type="EMBL" id="CAB4878200.1"/>
    </source>
</evidence>
<organism evidence="9">
    <name type="scientific">freshwater metagenome</name>
    <dbReference type="NCBI Taxonomy" id="449393"/>
    <lineage>
        <taxon>unclassified sequences</taxon>
        <taxon>metagenomes</taxon>
        <taxon>ecological metagenomes</taxon>
    </lineage>
</organism>
<protein>
    <submittedName>
        <fullName evidence="9">Unannotated protein</fullName>
    </submittedName>
</protein>
<dbReference type="SUPFAM" id="SSF55811">
    <property type="entry name" value="Nudix"/>
    <property type="match status" value="1"/>
</dbReference>
<dbReference type="EMBL" id="CAFAAL010000100">
    <property type="protein sequence ID" value="CAB4809179.1"/>
    <property type="molecule type" value="Genomic_DNA"/>
</dbReference>
<dbReference type="GO" id="GO:0046872">
    <property type="term" value="F:metal ion binding"/>
    <property type="evidence" value="ECO:0007669"/>
    <property type="project" value="UniProtKB-KW"/>
</dbReference>
<accession>A0A6J6W7V7</accession>
<dbReference type="EMBL" id="CAEZZP010000100">
    <property type="protein sequence ID" value="CAB4779909.1"/>
    <property type="molecule type" value="Genomic_DNA"/>
</dbReference>
<dbReference type="GO" id="GO:0016818">
    <property type="term" value="F:hydrolase activity, acting on acid anhydrides, in phosphorus-containing anhydrides"/>
    <property type="evidence" value="ECO:0007669"/>
    <property type="project" value="InterPro"/>
</dbReference>
<proteinExistence type="predicted"/>
<evidence type="ECO:0000259" key="7">
    <source>
        <dbReference type="PROSITE" id="PS51462"/>
    </source>
</evidence>
<dbReference type="PROSITE" id="PS51462">
    <property type="entry name" value="NUDIX"/>
    <property type="match status" value="1"/>
</dbReference>
<dbReference type="AlphaFoldDB" id="A0A6J6W7V7"/>
<evidence type="ECO:0000313" key="10">
    <source>
        <dbReference type="EMBL" id="CAB4809179.1"/>
    </source>
</evidence>
<dbReference type="EMBL" id="CAEZYH010000172">
    <property type="protein sequence ID" value="CAB4736673.1"/>
    <property type="molecule type" value="Genomic_DNA"/>
</dbReference>
<dbReference type="EMBL" id="CAFBLJ010000085">
    <property type="protein sequence ID" value="CAB4878200.1"/>
    <property type="molecule type" value="Genomic_DNA"/>
</dbReference>
<dbReference type="InterPro" id="IPR039121">
    <property type="entry name" value="NUDT19"/>
</dbReference>
<dbReference type="InterPro" id="IPR000086">
    <property type="entry name" value="NUDIX_hydrolase_dom"/>
</dbReference>